<protein>
    <recommendedName>
        <fullName evidence="2">Guanylate cyclase domain-containing protein</fullName>
    </recommendedName>
</protein>
<keyword evidence="1" id="KW-1133">Transmembrane helix</keyword>
<keyword evidence="4" id="KW-1185">Reference proteome</keyword>
<dbReference type="AlphaFoldDB" id="A0A9W6ZCZ9"/>
<dbReference type="SUPFAM" id="SSF55073">
    <property type="entry name" value="Nucleotide cyclase"/>
    <property type="match status" value="1"/>
</dbReference>
<organism evidence="3 4">
    <name type="scientific">Triparma retinervis</name>
    <dbReference type="NCBI Taxonomy" id="2557542"/>
    <lineage>
        <taxon>Eukaryota</taxon>
        <taxon>Sar</taxon>
        <taxon>Stramenopiles</taxon>
        <taxon>Ochrophyta</taxon>
        <taxon>Bolidophyceae</taxon>
        <taxon>Parmales</taxon>
        <taxon>Triparmaceae</taxon>
        <taxon>Triparma</taxon>
    </lineage>
</organism>
<dbReference type="GO" id="GO:0009190">
    <property type="term" value="P:cyclic nucleotide biosynthetic process"/>
    <property type="evidence" value="ECO:0007669"/>
    <property type="project" value="InterPro"/>
</dbReference>
<dbReference type="Proteomes" id="UP001165082">
    <property type="component" value="Unassembled WGS sequence"/>
</dbReference>
<dbReference type="InterPro" id="IPR029787">
    <property type="entry name" value="Nucleotide_cyclase"/>
</dbReference>
<evidence type="ECO:0000313" key="4">
    <source>
        <dbReference type="Proteomes" id="UP001165082"/>
    </source>
</evidence>
<dbReference type="PANTHER" id="PTHR43336:SF3">
    <property type="entry name" value="GUANYLATE CYCLASE DOMAIN-CONTAINING PROTEIN"/>
    <property type="match status" value="1"/>
</dbReference>
<sequence length="679" mass="75105">MVILTVYALFGDDVRLAFYDVDDDQVFYNLSTFAMAMFLIEMGLQYYFREEYRWGFYFWLDVLSTASMIPDTNLLTAVLYSDGDSSAAGGETASTMKAGKTSRAGAKAGRVVKIVRLIRFVRIFKILKMRKQAEDDEATTDDGKNLEAKLEEEPSKVGKKLTELTVRRVIVIVLAMIMIFPFLDDPDAFVGETEFTSYEALTLNDLHLMTDTFNLTGNEQNRVASKFSLIKTIIIVIGLSVAVILFSRDAETLVIDPIERMIKLVKKLADNPLASLYQDQTEEGAEGFETNLLETTLEKISSLLQVGFGVAGAQIIQSNMGSGGDLDVMIPGKKITAVFGFGIMEEFTNTCSCLEEEMCTYINTIAKIIHDNTCAYHGAPNKNIGSAFLLVWKICDGVLPGLRDLRDASGEELGAERKAELRKNIGVMSSGAGEVERKLSPQELVDSSLIGVLKMRVDLAFANGEGGTLQEFKENKKIVDYYNGKFEVDMGFGLHIGWAIEGAIGSNYKIDASYLSPNVNMAARLEAATHQFGTPLLVSGPFVNEMSAAARAMCRKIDVVTVKGSQIPLELWTCDISNFDVTCLEALSPRIQDGAQKAIDLAVIKKGVQRDFDTEFKMIFEEGVDFYIKGDWEQARDRIDKCLGIYSGDGPCNSLSRVMDREGGKAPDDWRGFRELTSK</sequence>
<dbReference type="Gene3D" id="3.30.70.1230">
    <property type="entry name" value="Nucleotide cyclase"/>
    <property type="match status" value="1"/>
</dbReference>
<dbReference type="GO" id="GO:0035556">
    <property type="term" value="P:intracellular signal transduction"/>
    <property type="evidence" value="ECO:0007669"/>
    <property type="project" value="InterPro"/>
</dbReference>
<dbReference type="PANTHER" id="PTHR43336">
    <property type="entry name" value="OXYGEN SENSOR HISTIDINE KINASE RESPONSE REGULATOR DEVS/DOSS"/>
    <property type="match status" value="1"/>
</dbReference>
<evidence type="ECO:0000256" key="1">
    <source>
        <dbReference type="SAM" id="Phobius"/>
    </source>
</evidence>
<comment type="caution">
    <text evidence="3">The sequence shown here is derived from an EMBL/GenBank/DDBJ whole genome shotgun (WGS) entry which is preliminary data.</text>
</comment>
<proteinExistence type="predicted"/>
<keyword evidence="1" id="KW-0472">Membrane</keyword>
<name>A0A9W6ZCZ9_9STRA</name>
<accession>A0A9W6ZCZ9</accession>
<dbReference type="Gene3D" id="1.10.287.70">
    <property type="match status" value="1"/>
</dbReference>
<reference evidence="3" key="1">
    <citation type="submission" date="2022-07" db="EMBL/GenBank/DDBJ databases">
        <title>Genome analysis of Parmales, a sister group of diatoms, reveals the evolutionary specialization of diatoms from phago-mixotrophs to photoautotrophs.</title>
        <authorList>
            <person name="Ban H."/>
            <person name="Sato S."/>
            <person name="Yoshikawa S."/>
            <person name="Kazumasa Y."/>
            <person name="Nakamura Y."/>
            <person name="Ichinomiya M."/>
            <person name="Saitoh K."/>
            <person name="Sato N."/>
            <person name="Blanc-Mathieu R."/>
            <person name="Endo H."/>
            <person name="Kuwata A."/>
            <person name="Ogata H."/>
        </authorList>
    </citation>
    <scope>NUCLEOTIDE SEQUENCE</scope>
</reference>
<keyword evidence="1" id="KW-0812">Transmembrane</keyword>
<dbReference type="PROSITE" id="PS50125">
    <property type="entry name" value="GUANYLATE_CYCLASE_2"/>
    <property type="match status" value="1"/>
</dbReference>
<dbReference type="InterPro" id="IPR001054">
    <property type="entry name" value="A/G_cyclase"/>
</dbReference>
<evidence type="ECO:0000259" key="2">
    <source>
        <dbReference type="PROSITE" id="PS50125"/>
    </source>
</evidence>
<feature type="transmembrane region" description="Helical" evidence="1">
    <location>
        <begin position="26"/>
        <end position="48"/>
    </location>
</feature>
<dbReference type="OrthoDB" id="60033at2759"/>
<evidence type="ECO:0000313" key="3">
    <source>
        <dbReference type="EMBL" id="GMH49042.1"/>
    </source>
</evidence>
<feature type="transmembrane region" description="Helical" evidence="1">
    <location>
        <begin position="227"/>
        <end position="246"/>
    </location>
</feature>
<dbReference type="EMBL" id="BRXZ01001893">
    <property type="protein sequence ID" value="GMH49042.1"/>
    <property type="molecule type" value="Genomic_DNA"/>
</dbReference>
<gene>
    <name evidence="3" type="ORF">TrRE_jg13570</name>
</gene>
<feature type="domain" description="Guanylate cyclase" evidence="2">
    <location>
        <begin position="488"/>
        <end position="526"/>
    </location>
</feature>